<sequence>MSDLDTRLVDLTDVERERLRRSLERFNDAMTWQLKHAEDELARDRLRRLFGTGS</sequence>
<dbReference type="KEGG" id="vg:18479892"/>
<protein>
    <submittedName>
        <fullName evidence="1">Uncharacterized protein</fullName>
    </submittedName>
</protein>
<reference evidence="1 2" key="1">
    <citation type="submission" date="2013-09" db="EMBL/GenBank/DDBJ databases">
        <authorList>
            <person name="Alapati N."/>
            <person name="Amjadi S."/>
            <person name="Brashears C.B."/>
            <person name="Briell V.C."/>
            <person name="Cody B.J."/>
            <person name="Durham R.J."/>
            <person name="Griffin A.K."/>
            <person name="Henderson M.S."/>
            <person name="Interrante E.J."/>
            <person name="Killingsworth B.W."/>
            <person name="Kolar C.R."/>
            <person name="Lee T."/>
            <person name="Mundhenk S.E."/>
            <person name="Myers M.E."/>
            <person name="Olaniyan O.M."/>
            <person name="Orlando C.M."/>
            <person name="Peterson C.E."/>
            <person name="Riley B.C."/>
            <person name="Sawyer L.E."/>
            <person name="Simitzi N.J."/>
            <person name="St Cyr M.K."/>
            <person name="White R.K."/>
            <person name="Wu H."/>
            <person name="Adair T.L."/>
            <person name="Gibbon B.C."/>
            <person name="Buck G.A."/>
            <person name="Campbell R."/>
            <person name="Carvalho M.R."/>
            <person name="Duckworth R.A."/>
            <person name="Dunn T."/>
            <person name="Halpern C."/>
            <person name="Johnson A."/>
            <person name="Kiflezghi M.G."/>
            <person name="Lee V."/>
            <person name="Loviza R.A."/>
            <person name="Serrano M.G."/>
            <person name="Shah Z.V."/>
            <person name="Sharma K."/>
            <person name="Voegtly L.J."/>
            <person name="Walstead R."/>
            <person name="Wang Y.P."/>
            <person name="Bradley K.W."/>
            <person name="Clarke D.Q."/>
            <person name="Barker L.P."/>
            <person name="Bailey C."/>
            <person name="Asai D.J."/>
            <person name="Bowman C.A."/>
            <person name="Russell D.A."/>
            <person name="Pope W.H."/>
            <person name="Jacobs-Sera D."/>
            <person name="Hendrix R.W."/>
            <person name="Hatfull G.F."/>
        </authorList>
    </citation>
    <scope>NUCLEOTIDE SEQUENCE [LARGE SCALE GENOMIC DNA]</scope>
</reference>
<evidence type="ECO:0000313" key="2">
    <source>
        <dbReference type="Proteomes" id="UP000018806"/>
    </source>
</evidence>
<dbReference type="Proteomes" id="UP000018806">
    <property type="component" value="Segment"/>
</dbReference>
<dbReference type="EMBL" id="KF713486">
    <property type="protein sequence ID" value="AHB79625.1"/>
    <property type="molecule type" value="Genomic_DNA"/>
</dbReference>
<dbReference type="GeneID" id="18479892"/>
<keyword evidence="2" id="KW-1185">Reference proteome</keyword>
<dbReference type="RefSeq" id="YP_009002745.1">
    <property type="nucleotide sequence ID" value="NC_023498.1"/>
</dbReference>
<organism evidence="1 2">
    <name type="scientific">Mycobacterium phage Validus</name>
    <dbReference type="NCBI Taxonomy" id="1414747"/>
    <lineage>
        <taxon>Viruses</taxon>
        <taxon>Duplodnaviria</taxon>
        <taxon>Heunggongvirae</taxon>
        <taxon>Uroviricota</taxon>
        <taxon>Caudoviricetes</taxon>
        <taxon>Weiservirinae</taxon>
        <taxon>Anayavirus</taxon>
        <taxon>Anayavirus validus</taxon>
    </lineage>
</organism>
<accession>V5UQF3</accession>
<proteinExistence type="predicted"/>
<evidence type="ECO:0000313" key="1">
    <source>
        <dbReference type="EMBL" id="AHB79625.1"/>
    </source>
</evidence>
<name>V5UQF3_9CAUD</name>
<gene>
    <name evidence="1" type="primary">95</name>
    <name evidence="1" type="ORF">PBI_VALIDUS_95</name>
</gene>